<evidence type="ECO:0000256" key="5">
    <source>
        <dbReference type="ARBA" id="ARBA00023204"/>
    </source>
</evidence>
<feature type="domain" description="ATP-dependent DNA ligase family profile" evidence="8">
    <location>
        <begin position="136"/>
        <end position="243"/>
    </location>
</feature>
<keyword evidence="5" id="KW-0234">DNA repair</keyword>
<feature type="signal peptide" evidence="7">
    <location>
        <begin position="1"/>
        <end position="22"/>
    </location>
</feature>
<keyword evidence="4" id="KW-0227">DNA damage</keyword>
<dbReference type="GO" id="GO:0005524">
    <property type="term" value="F:ATP binding"/>
    <property type="evidence" value="ECO:0007669"/>
    <property type="project" value="InterPro"/>
</dbReference>
<dbReference type="RefSeq" id="WP_017011544.1">
    <property type="nucleotide sequence ID" value="NZ_FOWR01000005.1"/>
</dbReference>
<evidence type="ECO:0000256" key="2">
    <source>
        <dbReference type="ARBA" id="ARBA00022598"/>
    </source>
</evidence>
<dbReference type="SUPFAM" id="SSF56091">
    <property type="entry name" value="DNA ligase/mRNA capping enzyme, catalytic domain"/>
    <property type="match status" value="1"/>
</dbReference>
<reference evidence="9 10" key="1">
    <citation type="submission" date="2016-10" db="EMBL/GenBank/DDBJ databases">
        <authorList>
            <person name="de Groot N.N."/>
        </authorList>
    </citation>
    <scope>NUCLEOTIDE SEQUENCE [LARGE SCALE GENOMIC DNA]</scope>
    <source>
        <strain evidence="9 10">DSM 15893</strain>
    </source>
</reference>
<evidence type="ECO:0000256" key="4">
    <source>
        <dbReference type="ARBA" id="ARBA00022763"/>
    </source>
</evidence>
<dbReference type="OrthoDB" id="9782700at2"/>
<evidence type="ECO:0000313" key="9">
    <source>
        <dbReference type="EMBL" id="SFO95509.1"/>
    </source>
</evidence>
<evidence type="ECO:0000256" key="1">
    <source>
        <dbReference type="ARBA" id="ARBA00001968"/>
    </source>
</evidence>
<dbReference type="SUPFAM" id="SSF50249">
    <property type="entry name" value="Nucleic acid-binding proteins"/>
    <property type="match status" value="1"/>
</dbReference>
<dbReference type="EMBL" id="FOWR01000005">
    <property type="protein sequence ID" value="SFO95509.1"/>
    <property type="molecule type" value="Genomic_DNA"/>
</dbReference>
<proteinExistence type="predicted"/>
<keyword evidence="7" id="KW-0732">Signal</keyword>
<evidence type="ECO:0000256" key="3">
    <source>
        <dbReference type="ARBA" id="ARBA00022705"/>
    </source>
</evidence>
<dbReference type="Pfam" id="PF14743">
    <property type="entry name" value="DNA_ligase_OB_2"/>
    <property type="match status" value="1"/>
</dbReference>
<dbReference type="STRING" id="1121869.SAMN03084138_00946"/>
<dbReference type="CDD" id="cd08041">
    <property type="entry name" value="OBF_kDNA_ligase_like"/>
    <property type="match status" value="1"/>
</dbReference>
<keyword evidence="3" id="KW-0235">DNA replication</keyword>
<dbReference type="InterPro" id="IPR029319">
    <property type="entry name" value="DNA_ligase_OB"/>
</dbReference>
<evidence type="ECO:0000256" key="7">
    <source>
        <dbReference type="SAM" id="SignalP"/>
    </source>
</evidence>
<dbReference type="GO" id="GO:0006310">
    <property type="term" value="P:DNA recombination"/>
    <property type="evidence" value="ECO:0007669"/>
    <property type="project" value="InterPro"/>
</dbReference>
<dbReference type="GO" id="GO:0006281">
    <property type="term" value="P:DNA repair"/>
    <property type="evidence" value="ECO:0007669"/>
    <property type="project" value="UniProtKB-KW"/>
</dbReference>
<comment type="catalytic activity">
    <reaction evidence="6">
        <text>ATP + (deoxyribonucleotide)n-3'-hydroxyl + 5'-phospho-(deoxyribonucleotide)m = (deoxyribonucleotide)n+m + AMP + diphosphate.</text>
        <dbReference type="EC" id="6.5.1.1"/>
    </reaction>
</comment>
<dbReference type="InterPro" id="IPR050326">
    <property type="entry name" value="NAD_dep_DNA_ligaseB"/>
</dbReference>
<evidence type="ECO:0000259" key="8">
    <source>
        <dbReference type="PROSITE" id="PS50160"/>
    </source>
</evidence>
<name>A0A1I5LDR9_9GAMM</name>
<dbReference type="GO" id="GO:0006260">
    <property type="term" value="P:DNA replication"/>
    <property type="evidence" value="ECO:0007669"/>
    <property type="project" value="UniProtKB-KW"/>
</dbReference>
<dbReference type="AlphaFoldDB" id="A0A1I5LDR9"/>
<keyword evidence="2 9" id="KW-0436">Ligase</keyword>
<evidence type="ECO:0000313" key="10">
    <source>
        <dbReference type="Proteomes" id="UP000182692"/>
    </source>
</evidence>
<dbReference type="Gene3D" id="3.30.470.30">
    <property type="entry name" value="DNA ligase/mRNA capping enzyme"/>
    <property type="match status" value="1"/>
</dbReference>
<dbReference type="Gene3D" id="2.40.50.140">
    <property type="entry name" value="Nucleic acid-binding proteins"/>
    <property type="match status" value="1"/>
</dbReference>
<dbReference type="PANTHER" id="PTHR47810:SF1">
    <property type="entry name" value="DNA LIGASE B"/>
    <property type="match status" value="1"/>
</dbReference>
<dbReference type="InterPro" id="IPR012310">
    <property type="entry name" value="DNA_ligase_ATP-dep_cent"/>
</dbReference>
<dbReference type="PANTHER" id="PTHR47810">
    <property type="entry name" value="DNA LIGASE"/>
    <property type="match status" value="1"/>
</dbReference>
<accession>A0A1I5LDR9</accession>
<dbReference type="InterPro" id="IPR012340">
    <property type="entry name" value="NA-bd_OB-fold"/>
</dbReference>
<dbReference type="PROSITE" id="PS50160">
    <property type="entry name" value="DNA_LIGASE_A3"/>
    <property type="match status" value="1"/>
</dbReference>
<evidence type="ECO:0000256" key="6">
    <source>
        <dbReference type="ARBA" id="ARBA00034003"/>
    </source>
</evidence>
<organism evidence="9 10">
    <name type="scientific">Enterovibrio norvegicus DSM 15893</name>
    <dbReference type="NCBI Taxonomy" id="1121869"/>
    <lineage>
        <taxon>Bacteria</taxon>
        <taxon>Pseudomonadati</taxon>
        <taxon>Pseudomonadota</taxon>
        <taxon>Gammaproteobacteria</taxon>
        <taxon>Vibrionales</taxon>
        <taxon>Vibrionaceae</taxon>
        <taxon>Enterovibrio</taxon>
    </lineage>
</organism>
<dbReference type="NCBIfam" id="NF006592">
    <property type="entry name" value="PRK09125.1"/>
    <property type="match status" value="1"/>
</dbReference>
<comment type="cofactor">
    <cofactor evidence="1">
        <name>a divalent metal cation</name>
        <dbReference type="ChEBI" id="CHEBI:60240"/>
    </cofactor>
</comment>
<gene>
    <name evidence="9" type="ORF">SAMN03084138_00946</name>
</gene>
<dbReference type="Proteomes" id="UP000182692">
    <property type="component" value="Unassembled WGS sequence"/>
</dbReference>
<feature type="chain" id="PRO_5010371409" evidence="7">
    <location>
        <begin position="23"/>
        <end position="294"/>
    </location>
</feature>
<dbReference type="CDD" id="cd07896">
    <property type="entry name" value="Adenylation_kDNA_ligase_like"/>
    <property type="match status" value="1"/>
</dbReference>
<dbReference type="GeneID" id="35872425"/>
<dbReference type="GO" id="GO:0003910">
    <property type="term" value="F:DNA ligase (ATP) activity"/>
    <property type="evidence" value="ECO:0007669"/>
    <property type="project" value="UniProtKB-EC"/>
</dbReference>
<sequence length="294" mass="32988">MKQGVSINVLSAALLSASHVHAVETVSEQSYLPLLAMDYEQNETRNWSQFVYSEKLDGIRAYWTGERLVTRKGNEIHAPQWFVEVLPPFPVEGELWAGRGKFEHTLSVVMDDTPNELEWKTLRFMLFDAPNHQGNFSQRTQAIEQYLNAVPALLEKAHGHVALIPHFPAISDANIQAALSNLHAQGAEGIMLRNADEIYIQGRDVSLLKVKIAQDAEAEVIGYVEGKGKYTNMMGAIIVRMANGKTFKIGSGFSDKQRETPPSVGSKVTYRYNGYTKYGIPKFARFVRIDKTKQ</sequence>
<dbReference type="Gene3D" id="3.30.1490.70">
    <property type="match status" value="1"/>
</dbReference>
<protein>
    <submittedName>
        <fullName evidence="9">DNA ligase-1</fullName>
    </submittedName>
</protein>